<gene>
    <name evidence="4" type="ORF">MONBRDRAFT_2255</name>
</gene>
<keyword evidence="2" id="KW-0808">Transferase</keyword>
<dbReference type="Gene3D" id="3.90.550.10">
    <property type="entry name" value="Spore Coat Polysaccharide Biosynthesis Protein SpsA, Chain A"/>
    <property type="match status" value="1"/>
</dbReference>
<comment type="similarity">
    <text evidence="1">Belongs to the IspD/TarI cytidylyltransferase family. IspD subfamily.</text>
</comment>
<feature type="non-terminal residue" evidence="4">
    <location>
        <position position="1"/>
    </location>
</feature>
<dbReference type="Proteomes" id="UP000001357">
    <property type="component" value="Unassembled WGS sequence"/>
</dbReference>
<dbReference type="GO" id="GO:0047349">
    <property type="term" value="F:D-ribitol-5-phosphate cytidylyltransferase activity"/>
    <property type="evidence" value="ECO:0000318"/>
    <property type="project" value="GO_Central"/>
</dbReference>
<dbReference type="KEGG" id="mbr:MONBRDRAFT_2255"/>
<dbReference type="InterPro" id="IPR034683">
    <property type="entry name" value="IspD/TarI"/>
</dbReference>
<dbReference type="RefSeq" id="XP_001743484.1">
    <property type="nucleotide sequence ID" value="XM_001743432.1"/>
</dbReference>
<dbReference type="Pfam" id="PF01128">
    <property type="entry name" value="IspD"/>
    <property type="match status" value="1"/>
</dbReference>
<organism evidence="4 5">
    <name type="scientific">Monosiga brevicollis</name>
    <name type="common">Choanoflagellate</name>
    <dbReference type="NCBI Taxonomy" id="81824"/>
    <lineage>
        <taxon>Eukaryota</taxon>
        <taxon>Choanoflagellata</taxon>
        <taxon>Craspedida</taxon>
        <taxon>Salpingoecidae</taxon>
        <taxon>Monosiga</taxon>
    </lineage>
</organism>
<evidence type="ECO:0008006" key="6">
    <source>
        <dbReference type="Google" id="ProtNLM"/>
    </source>
</evidence>
<dbReference type="SUPFAM" id="SSF53448">
    <property type="entry name" value="Nucleotide-diphospho-sugar transferases"/>
    <property type="match status" value="1"/>
</dbReference>
<evidence type="ECO:0000313" key="5">
    <source>
        <dbReference type="Proteomes" id="UP000001357"/>
    </source>
</evidence>
<dbReference type="GO" id="GO:0035269">
    <property type="term" value="P:protein O-linked glycosylation via mannose"/>
    <property type="evidence" value="ECO:0000318"/>
    <property type="project" value="GO_Central"/>
</dbReference>
<dbReference type="STRING" id="81824.A9UR83"/>
<dbReference type="CDD" id="cd02516">
    <property type="entry name" value="CDP-ME_synthetase"/>
    <property type="match status" value="1"/>
</dbReference>
<dbReference type="AlphaFoldDB" id="A9UR83"/>
<dbReference type="eggNOG" id="ENOG502QUUE">
    <property type="taxonomic scope" value="Eukaryota"/>
</dbReference>
<dbReference type="PANTHER" id="PTHR43015:SF1">
    <property type="entry name" value="D-RIBITOL-5-PHOSPHATE CYTIDYLYLTRANSFERASE"/>
    <property type="match status" value="1"/>
</dbReference>
<dbReference type="InParanoid" id="A9UR83"/>
<evidence type="ECO:0000256" key="3">
    <source>
        <dbReference type="ARBA" id="ARBA00022695"/>
    </source>
</evidence>
<keyword evidence="5" id="KW-1185">Reference proteome</keyword>
<sequence length="224" mass="24558">VAAILPASGTGSRTGASTAKQFWMIEGRPLLYYTLRTMESVAWLHDVIVPVSQDMMADMRVWLQTWGFVKTRLVVGGDTRHRSIANGLKALRPTTTLVLVHDMVRPFVLPSDLEAVVEAAAEYGAAGCTLPLVSTVVKPSADGFLDHVLTRSEYLASQTPQAFQRSILEAAYASCSAEDFDHGTEVLQLAQRYAGCSAKLVDVRPNVWKVTYKHDLYAAEAMIK</sequence>
<feature type="non-terminal residue" evidence="4">
    <location>
        <position position="224"/>
    </location>
</feature>
<dbReference type="GO" id="GO:0005829">
    <property type="term" value="C:cytosol"/>
    <property type="evidence" value="ECO:0000318"/>
    <property type="project" value="GO_Central"/>
</dbReference>
<dbReference type="PANTHER" id="PTHR43015">
    <property type="entry name" value="D-RIBITOL-5-PHOSPHATE CYTIDYLYLTRANSFERASE"/>
    <property type="match status" value="1"/>
</dbReference>
<dbReference type="InterPro" id="IPR029044">
    <property type="entry name" value="Nucleotide-diphossugar_trans"/>
</dbReference>
<accession>A9UR83</accession>
<dbReference type="FunCoup" id="A9UR83">
    <property type="interactions" value="165"/>
</dbReference>
<protein>
    <recommendedName>
        <fullName evidence="6">2-C-methyl-D-erythritol 4-phosphate cytidylyltransferase</fullName>
    </recommendedName>
</protein>
<proteinExistence type="inferred from homology"/>
<evidence type="ECO:0000256" key="2">
    <source>
        <dbReference type="ARBA" id="ARBA00022679"/>
    </source>
</evidence>
<dbReference type="GeneID" id="5888652"/>
<dbReference type="OMA" id="TPMLIHA"/>
<dbReference type="EMBL" id="CH991544">
    <property type="protein sequence ID" value="EDQ92198.1"/>
    <property type="molecule type" value="Genomic_DNA"/>
</dbReference>
<name>A9UR83_MONBE</name>
<evidence type="ECO:0000313" key="4">
    <source>
        <dbReference type="EMBL" id="EDQ92198.1"/>
    </source>
</evidence>
<reference evidence="4 5" key="1">
    <citation type="journal article" date="2008" name="Nature">
        <title>The genome of the choanoflagellate Monosiga brevicollis and the origin of metazoans.</title>
        <authorList>
            <consortium name="JGI Sequencing"/>
            <person name="King N."/>
            <person name="Westbrook M.J."/>
            <person name="Young S.L."/>
            <person name="Kuo A."/>
            <person name="Abedin M."/>
            <person name="Chapman J."/>
            <person name="Fairclough S."/>
            <person name="Hellsten U."/>
            <person name="Isogai Y."/>
            <person name="Letunic I."/>
            <person name="Marr M."/>
            <person name="Pincus D."/>
            <person name="Putnam N."/>
            <person name="Rokas A."/>
            <person name="Wright K.J."/>
            <person name="Zuzow R."/>
            <person name="Dirks W."/>
            <person name="Good M."/>
            <person name="Goodstein D."/>
            <person name="Lemons D."/>
            <person name="Li W."/>
            <person name="Lyons J.B."/>
            <person name="Morris A."/>
            <person name="Nichols S."/>
            <person name="Richter D.J."/>
            <person name="Salamov A."/>
            <person name="Bork P."/>
            <person name="Lim W.A."/>
            <person name="Manning G."/>
            <person name="Miller W.T."/>
            <person name="McGinnis W."/>
            <person name="Shapiro H."/>
            <person name="Tjian R."/>
            <person name="Grigoriev I.V."/>
            <person name="Rokhsar D."/>
        </authorList>
    </citation>
    <scope>NUCLEOTIDE SEQUENCE [LARGE SCALE GENOMIC DNA]</scope>
    <source>
        <strain evidence="5">MX1 / ATCC 50154</strain>
    </source>
</reference>
<keyword evidence="3" id="KW-0548">Nucleotidyltransferase</keyword>
<evidence type="ECO:0000256" key="1">
    <source>
        <dbReference type="ARBA" id="ARBA00009789"/>
    </source>
</evidence>